<evidence type="ECO:0000313" key="2">
    <source>
        <dbReference type="EMBL" id="KAK4326043.1"/>
    </source>
</evidence>
<reference evidence="2" key="1">
    <citation type="submission" date="2023-11" db="EMBL/GenBank/DDBJ databases">
        <title>Genome assemblies of two species of porcelain crab, Petrolisthes cinctipes and Petrolisthes manimaculis (Anomura: Porcellanidae).</title>
        <authorList>
            <person name="Angst P."/>
        </authorList>
    </citation>
    <scope>NUCLEOTIDE SEQUENCE</scope>
    <source>
        <strain evidence="2">PB745_02</strain>
        <tissue evidence="2">Gill</tissue>
    </source>
</reference>
<gene>
    <name evidence="2" type="ORF">Pmani_003396</name>
</gene>
<evidence type="ECO:0000256" key="1">
    <source>
        <dbReference type="SAM" id="MobiDB-lite"/>
    </source>
</evidence>
<feature type="region of interest" description="Disordered" evidence="1">
    <location>
        <begin position="55"/>
        <end position="81"/>
    </location>
</feature>
<dbReference type="AlphaFoldDB" id="A0AAE1UIH2"/>
<sequence>MISPEAPGPSPLLYLLPLLFPPSSFPLPISSIPLPISSASSIPFPISSASTPLPISSTTSVHPSLSPSPTSPYHSLSLPPSRCHLRFPILLRL</sequence>
<dbReference type="Proteomes" id="UP001292094">
    <property type="component" value="Unassembled WGS sequence"/>
</dbReference>
<keyword evidence="3" id="KW-1185">Reference proteome</keyword>
<protein>
    <submittedName>
        <fullName evidence="2">Uncharacterized protein</fullName>
    </submittedName>
</protein>
<dbReference type="EMBL" id="JAWZYT010000250">
    <property type="protein sequence ID" value="KAK4326043.1"/>
    <property type="molecule type" value="Genomic_DNA"/>
</dbReference>
<comment type="caution">
    <text evidence="2">The sequence shown here is derived from an EMBL/GenBank/DDBJ whole genome shotgun (WGS) entry which is preliminary data.</text>
</comment>
<feature type="compositionally biased region" description="Polar residues" evidence="1">
    <location>
        <begin position="55"/>
        <end position="74"/>
    </location>
</feature>
<name>A0AAE1UIH2_9EUCA</name>
<evidence type="ECO:0000313" key="3">
    <source>
        <dbReference type="Proteomes" id="UP001292094"/>
    </source>
</evidence>
<organism evidence="2 3">
    <name type="scientific">Petrolisthes manimaculis</name>
    <dbReference type="NCBI Taxonomy" id="1843537"/>
    <lineage>
        <taxon>Eukaryota</taxon>
        <taxon>Metazoa</taxon>
        <taxon>Ecdysozoa</taxon>
        <taxon>Arthropoda</taxon>
        <taxon>Crustacea</taxon>
        <taxon>Multicrustacea</taxon>
        <taxon>Malacostraca</taxon>
        <taxon>Eumalacostraca</taxon>
        <taxon>Eucarida</taxon>
        <taxon>Decapoda</taxon>
        <taxon>Pleocyemata</taxon>
        <taxon>Anomura</taxon>
        <taxon>Galatheoidea</taxon>
        <taxon>Porcellanidae</taxon>
        <taxon>Petrolisthes</taxon>
    </lineage>
</organism>
<accession>A0AAE1UIH2</accession>
<proteinExistence type="predicted"/>